<gene>
    <name evidence="1" type="ORF">G7B40_031885</name>
</gene>
<dbReference type="AlphaFoldDB" id="A0AAP5IFD2"/>
<sequence>MNQSTVNKSSAKNVCKHKANDNWVEGCCGQDLLAQKNFSDIEEQEKDSINTVKAVTPGDQSK</sequence>
<dbReference type="RefSeq" id="WP_208340560.1">
    <property type="nucleotide sequence ID" value="NZ_CAWQFN010000710.1"/>
</dbReference>
<name>A0AAP5IFD2_9CYAN</name>
<proteinExistence type="predicted"/>
<protein>
    <submittedName>
        <fullName evidence="1">Uncharacterized protein</fullName>
    </submittedName>
</protein>
<keyword evidence="2" id="KW-1185">Reference proteome</keyword>
<organism evidence="1 2">
    <name type="scientific">Aetokthonos hydrillicola Thurmond2011</name>
    <dbReference type="NCBI Taxonomy" id="2712845"/>
    <lineage>
        <taxon>Bacteria</taxon>
        <taxon>Bacillati</taxon>
        <taxon>Cyanobacteriota</taxon>
        <taxon>Cyanophyceae</taxon>
        <taxon>Nostocales</taxon>
        <taxon>Hapalosiphonaceae</taxon>
        <taxon>Aetokthonos</taxon>
    </lineage>
</organism>
<reference evidence="2" key="1">
    <citation type="journal article" date="2021" name="Science">
        <title>Hunting the eagle killer: A cyanobacterial neurotoxin causes vacuolar myelinopathy.</title>
        <authorList>
            <person name="Breinlinger S."/>
            <person name="Phillips T.J."/>
            <person name="Haram B.N."/>
            <person name="Mares J."/>
            <person name="Martinez Yerena J.A."/>
            <person name="Hrouzek P."/>
            <person name="Sobotka R."/>
            <person name="Henderson W.M."/>
            <person name="Schmieder P."/>
            <person name="Williams S.M."/>
            <person name="Lauderdale J.D."/>
            <person name="Wilde H.D."/>
            <person name="Gerrin W."/>
            <person name="Kust A."/>
            <person name="Washington J.W."/>
            <person name="Wagner C."/>
            <person name="Geier B."/>
            <person name="Liebeke M."/>
            <person name="Enke H."/>
            <person name="Niedermeyer T.H.J."/>
            <person name="Wilde S.B."/>
        </authorList>
    </citation>
    <scope>NUCLEOTIDE SEQUENCE [LARGE SCALE GENOMIC DNA]</scope>
    <source>
        <strain evidence="2">Thurmond2011</strain>
    </source>
</reference>
<evidence type="ECO:0000313" key="1">
    <source>
        <dbReference type="EMBL" id="MDR9899127.1"/>
    </source>
</evidence>
<dbReference type="Proteomes" id="UP000667802">
    <property type="component" value="Unassembled WGS sequence"/>
</dbReference>
<evidence type="ECO:0000313" key="2">
    <source>
        <dbReference type="Proteomes" id="UP000667802"/>
    </source>
</evidence>
<comment type="caution">
    <text evidence="1">The sequence shown here is derived from an EMBL/GenBank/DDBJ whole genome shotgun (WGS) entry which is preliminary data.</text>
</comment>
<accession>A0AAP5IFD2</accession>
<dbReference type="EMBL" id="JAALHA020000022">
    <property type="protein sequence ID" value="MDR9899127.1"/>
    <property type="molecule type" value="Genomic_DNA"/>
</dbReference>